<proteinExistence type="predicted"/>
<dbReference type="RefSeq" id="WP_036262352.1">
    <property type="nucleotide sequence ID" value="NZ_LMTZ01000140.1"/>
</dbReference>
<evidence type="ECO:0000259" key="3">
    <source>
        <dbReference type="PROSITE" id="PS51272"/>
    </source>
</evidence>
<feature type="compositionally biased region" description="Polar residues" evidence="1">
    <location>
        <begin position="105"/>
        <end position="114"/>
    </location>
</feature>
<dbReference type="EMBL" id="LMTZ01000140">
    <property type="protein sequence ID" value="KST63371.1"/>
    <property type="molecule type" value="Genomic_DNA"/>
</dbReference>
<evidence type="ECO:0000313" key="5">
    <source>
        <dbReference type="Proteomes" id="UP000053372"/>
    </source>
</evidence>
<dbReference type="InterPro" id="IPR051465">
    <property type="entry name" value="Cell_Envelope_Struct_Comp"/>
</dbReference>
<feature type="domain" description="SLH" evidence="3">
    <location>
        <begin position="328"/>
        <end position="393"/>
    </location>
</feature>
<feature type="domain" description="SLH" evidence="3">
    <location>
        <begin position="267"/>
        <end position="326"/>
    </location>
</feature>
<keyword evidence="2" id="KW-0812">Transmembrane</keyword>
<feature type="domain" description="SLH" evidence="3">
    <location>
        <begin position="203"/>
        <end position="266"/>
    </location>
</feature>
<reference evidence="4 5" key="1">
    <citation type="journal article" date="2015" name="Genome Announc.">
        <title>Draft Genome of the Euendolithic (true boring) Cyanobacterium Mastigocoleus testarum strain BC008.</title>
        <authorList>
            <person name="Guida B.S."/>
            <person name="Garcia-Pichel F."/>
        </authorList>
    </citation>
    <scope>NUCLEOTIDE SEQUENCE [LARGE SCALE GENOMIC DNA]</scope>
    <source>
        <strain evidence="4 5">BC008</strain>
    </source>
</reference>
<name>A0A0V7ZFS9_9CYAN</name>
<keyword evidence="2" id="KW-1133">Transmembrane helix</keyword>
<comment type="caution">
    <text evidence="4">The sequence shown here is derived from an EMBL/GenBank/DDBJ whole genome shotgun (WGS) entry which is preliminary data.</text>
</comment>
<dbReference type="InterPro" id="IPR001119">
    <property type="entry name" value="SLH_dom"/>
</dbReference>
<organism evidence="4 5">
    <name type="scientific">Mastigocoleus testarum BC008</name>
    <dbReference type="NCBI Taxonomy" id="371196"/>
    <lineage>
        <taxon>Bacteria</taxon>
        <taxon>Bacillati</taxon>
        <taxon>Cyanobacteriota</taxon>
        <taxon>Cyanophyceae</taxon>
        <taxon>Nostocales</taxon>
        <taxon>Hapalosiphonaceae</taxon>
        <taxon>Mastigocoleus</taxon>
    </lineage>
</organism>
<dbReference type="AlphaFoldDB" id="A0A0V7ZFS9"/>
<keyword evidence="5" id="KW-1185">Reference proteome</keyword>
<dbReference type="OrthoDB" id="9759810at2"/>
<evidence type="ECO:0000256" key="1">
    <source>
        <dbReference type="SAM" id="MobiDB-lite"/>
    </source>
</evidence>
<dbReference type="PANTHER" id="PTHR43308:SF5">
    <property type="entry name" value="S-LAYER PROTEIN _ PEPTIDOGLYCAN ENDO-BETA-N-ACETYLGLUCOSAMINIDASE"/>
    <property type="match status" value="1"/>
</dbReference>
<feature type="compositionally biased region" description="Polar residues" evidence="1">
    <location>
        <begin position="138"/>
        <end position="164"/>
    </location>
</feature>
<dbReference type="Proteomes" id="UP000053372">
    <property type="component" value="Unassembled WGS sequence"/>
</dbReference>
<dbReference type="Pfam" id="PF00395">
    <property type="entry name" value="SLH"/>
    <property type="match status" value="3"/>
</dbReference>
<keyword evidence="2" id="KW-0472">Membrane</keyword>
<evidence type="ECO:0000256" key="2">
    <source>
        <dbReference type="SAM" id="Phobius"/>
    </source>
</evidence>
<feature type="transmembrane region" description="Helical" evidence="2">
    <location>
        <begin position="22"/>
        <end position="40"/>
    </location>
</feature>
<gene>
    <name evidence="4" type="ORF">BC008_39535</name>
</gene>
<protein>
    <recommendedName>
        <fullName evidence="3">SLH domain-containing protein</fullName>
    </recommendedName>
</protein>
<dbReference type="PROSITE" id="PS51272">
    <property type="entry name" value="SLH"/>
    <property type="match status" value="3"/>
</dbReference>
<accession>A0A0V7ZFS9</accession>
<evidence type="ECO:0000313" key="4">
    <source>
        <dbReference type="EMBL" id="KST63371.1"/>
    </source>
</evidence>
<dbReference type="PANTHER" id="PTHR43308">
    <property type="entry name" value="OUTER MEMBRANE PROTEIN ALPHA-RELATED"/>
    <property type="match status" value="1"/>
</dbReference>
<feature type="region of interest" description="Disordered" evidence="1">
    <location>
        <begin position="105"/>
        <end position="194"/>
    </location>
</feature>
<sequence>MTNPPPNNSESSRTGTLGFDEFIAILVAFATIGGILFWSFSRKPDGSWKLNWFSNQFSNLSSQRKTSLQTNQPSIVIGSRNTEVVEKQSPVLSLLPQNNKNLISESTISPNRLQSPEIPGSRPSLSDRVKLGPILPENSDSSNLVTSPEDSELQVSSPAKTSQIPEAKDKDTNTNTNTNNGVRVTPDTAVTPSPVDKETAIVTPKTFTDVEQASWERPFIDALSSRGMIDGYQDNSFKPDQPVSRAEFAALLNQAFNKQKTPRKLEFKDIKPDFWANSAIEEAVSTKFLSGYGDQTFKPTRKIPRVEVLVAIVSGLNLEVPSSTKQVLETYEDANKIPKYAREKIAIATANNLVVDSTGTLKKFAPDRQATRAEVVAMIHQALVRTNKLQPIRSDKIVPYQP</sequence>